<comment type="caution">
    <text evidence="6">The sequence shown here is derived from an EMBL/GenBank/DDBJ whole genome shotgun (WGS) entry which is preliminary data.</text>
</comment>
<accession>A0A7W6E6H6</accession>
<comment type="similarity">
    <text evidence="4">Belongs to the flavoredoxin family.</text>
</comment>
<reference evidence="6 7" key="1">
    <citation type="submission" date="2020-08" db="EMBL/GenBank/DDBJ databases">
        <title>Genomic Encyclopedia of Type Strains, Phase IV (KMG-IV): sequencing the most valuable type-strain genomes for metagenomic binning, comparative biology and taxonomic classification.</title>
        <authorList>
            <person name="Goeker M."/>
        </authorList>
    </citation>
    <scope>NUCLEOTIDE SEQUENCE [LARGE SCALE GENOMIC DNA]</scope>
    <source>
        <strain evidence="6 7">DSM 102234</strain>
    </source>
</reference>
<protein>
    <submittedName>
        <fullName evidence="6">Flavin reductase (DIM6/NTAB) family NADH-FMN oxidoreductase RutF</fullName>
    </submittedName>
</protein>
<dbReference type="Pfam" id="PF01613">
    <property type="entry name" value="Flavin_Reduct"/>
    <property type="match status" value="1"/>
</dbReference>
<sequence>MDSQPTNSDRFDFSKLSARDRYKLLIGAVVPRPIAWVTTVDENGVPNAAPFSFFNCLSSDPAILALGVENYADMRFKDTGHNIRVTEEFTVNIVGFDNLHAMNVTAVPFAPEVNEFEAAGLTMIPGEFVSCPQIAQAPVRFECKRHTTLNIGKSREIILGEVLAMHSRPGIVNDRLHVDAQALDALGRMGGHGYCRSNETFDLPTPSEAEWRANNAGTN</sequence>
<dbReference type="GO" id="GO:0016646">
    <property type="term" value="F:oxidoreductase activity, acting on the CH-NH group of donors, NAD or NADP as acceptor"/>
    <property type="evidence" value="ECO:0007669"/>
    <property type="project" value="UniProtKB-ARBA"/>
</dbReference>
<dbReference type="AlphaFoldDB" id="A0A7W6E6H6"/>
<dbReference type="InterPro" id="IPR012349">
    <property type="entry name" value="Split_barrel_FMN-bd"/>
</dbReference>
<keyword evidence="3" id="KW-0288">FMN</keyword>
<dbReference type="PANTHER" id="PTHR33798">
    <property type="entry name" value="FLAVOPROTEIN OXYGENASE"/>
    <property type="match status" value="1"/>
</dbReference>
<organism evidence="6 7">
    <name type="scientific">Sulfitobacter undariae</name>
    <dbReference type="NCBI Taxonomy" id="1563671"/>
    <lineage>
        <taxon>Bacteria</taxon>
        <taxon>Pseudomonadati</taxon>
        <taxon>Pseudomonadota</taxon>
        <taxon>Alphaproteobacteria</taxon>
        <taxon>Rhodobacterales</taxon>
        <taxon>Roseobacteraceae</taxon>
        <taxon>Sulfitobacter</taxon>
    </lineage>
</organism>
<keyword evidence="7" id="KW-1185">Reference proteome</keyword>
<dbReference type="InterPro" id="IPR002563">
    <property type="entry name" value="Flavin_Rdtase-like_dom"/>
</dbReference>
<comment type="cofactor">
    <cofactor evidence="1">
        <name>FMN</name>
        <dbReference type="ChEBI" id="CHEBI:58210"/>
    </cofactor>
</comment>
<name>A0A7W6E6H6_9RHOB</name>
<dbReference type="SMART" id="SM00903">
    <property type="entry name" value="Flavin_Reduct"/>
    <property type="match status" value="1"/>
</dbReference>
<dbReference type="Gene3D" id="2.30.110.10">
    <property type="entry name" value="Electron Transport, Fmn-binding Protein, Chain A"/>
    <property type="match status" value="1"/>
</dbReference>
<dbReference type="EMBL" id="JACIEI010000017">
    <property type="protein sequence ID" value="MBB3995647.1"/>
    <property type="molecule type" value="Genomic_DNA"/>
</dbReference>
<dbReference type="PANTHER" id="PTHR33798:SF5">
    <property type="entry name" value="FLAVIN REDUCTASE LIKE DOMAIN-CONTAINING PROTEIN"/>
    <property type="match status" value="1"/>
</dbReference>
<evidence type="ECO:0000313" key="6">
    <source>
        <dbReference type="EMBL" id="MBB3995647.1"/>
    </source>
</evidence>
<dbReference type="RefSeq" id="WP_184567728.1">
    <property type="nucleotide sequence ID" value="NZ_JACIEI010000017.1"/>
</dbReference>
<dbReference type="Proteomes" id="UP000530268">
    <property type="component" value="Unassembled WGS sequence"/>
</dbReference>
<proteinExistence type="inferred from homology"/>
<feature type="domain" description="Flavin reductase like" evidence="5">
    <location>
        <begin position="27"/>
        <end position="178"/>
    </location>
</feature>
<dbReference type="GO" id="GO:0010181">
    <property type="term" value="F:FMN binding"/>
    <property type="evidence" value="ECO:0007669"/>
    <property type="project" value="InterPro"/>
</dbReference>
<gene>
    <name evidence="6" type="ORF">GGR95_003309</name>
</gene>
<evidence type="ECO:0000256" key="3">
    <source>
        <dbReference type="ARBA" id="ARBA00022643"/>
    </source>
</evidence>
<evidence type="ECO:0000259" key="5">
    <source>
        <dbReference type="SMART" id="SM00903"/>
    </source>
</evidence>
<evidence type="ECO:0000256" key="2">
    <source>
        <dbReference type="ARBA" id="ARBA00022630"/>
    </source>
</evidence>
<keyword evidence="2" id="KW-0285">Flavoprotein</keyword>
<evidence type="ECO:0000256" key="4">
    <source>
        <dbReference type="ARBA" id="ARBA00038054"/>
    </source>
</evidence>
<evidence type="ECO:0000313" key="7">
    <source>
        <dbReference type="Proteomes" id="UP000530268"/>
    </source>
</evidence>
<evidence type="ECO:0000256" key="1">
    <source>
        <dbReference type="ARBA" id="ARBA00001917"/>
    </source>
</evidence>
<dbReference type="SUPFAM" id="SSF50475">
    <property type="entry name" value="FMN-binding split barrel"/>
    <property type="match status" value="1"/>
</dbReference>